<keyword evidence="2" id="KW-1185">Reference proteome</keyword>
<dbReference type="EMBL" id="BAAABW010000017">
    <property type="protein sequence ID" value="GAA0354632.1"/>
    <property type="molecule type" value="Genomic_DNA"/>
</dbReference>
<evidence type="ECO:0000313" key="2">
    <source>
        <dbReference type="Proteomes" id="UP001500063"/>
    </source>
</evidence>
<comment type="caution">
    <text evidence="1">The sequence shown here is derived from an EMBL/GenBank/DDBJ whole genome shotgun (WGS) entry which is preliminary data.</text>
</comment>
<evidence type="ECO:0000313" key="1">
    <source>
        <dbReference type="EMBL" id="GAA0354632.1"/>
    </source>
</evidence>
<proteinExistence type="predicted"/>
<reference evidence="1 2" key="1">
    <citation type="journal article" date="2019" name="Int. J. Syst. Evol. Microbiol.">
        <title>The Global Catalogue of Microorganisms (GCM) 10K type strain sequencing project: providing services to taxonomists for standard genome sequencing and annotation.</title>
        <authorList>
            <consortium name="The Broad Institute Genomics Platform"/>
            <consortium name="The Broad Institute Genome Sequencing Center for Infectious Disease"/>
            <person name="Wu L."/>
            <person name="Ma J."/>
        </authorList>
    </citation>
    <scope>NUCLEOTIDE SEQUENCE [LARGE SCALE GENOMIC DNA]</scope>
    <source>
        <strain evidence="1 2">JCM 4565</strain>
    </source>
</reference>
<protein>
    <submittedName>
        <fullName evidence="1">Uncharacterized protein</fullName>
    </submittedName>
</protein>
<organism evidence="1 2">
    <name type="scientific">Streptomyces blastmyceticus</name>
    <dbReference type="NCBI Taxonomy" id="68180"/>
    <lineage>
        <taxon>Bacteria</taxon>
        <taxon>Bacillati</taxon>
        <taxon>Actinomycetota</taxon>
        <taxon>Actinomycetes</taxon>
        <taxon>Kitasatosporales</taxon>
        <taxon>Streptomycetaceae</taxon>
        <taxon>Streptomyces</taxon>
    </lineage>
</organism>
<dbReference type="Proteomes" id="UP001500063">
    <property type="component" value="Unassembled WGS sequence"/>
</dbReference>
<sequence>MRQAEAMGEPIRRVSFRISFTEFIPDPDDDDCRRRATTIPADRITFDSDHLILWLGNTERVRFPMDTIKSIEVVHAPSASRREDPDQLRARYPNFGKPWSSADEKRLLSLYRAGQRDYDVLATEFGRQPTAIRSRLGRLGLDQL</sequence>
<gene>
    <name evidence="1" type="ORF">GCM10010319_34770</name>
</gene>
<name>A0ABN0X442_9ACTN</name>
<accession>A0ABN0X442</accession>